<feature type="compositionally biased region" description="Gly residues" evidence="1">
    <location>
        <begin position="1616"/>
        <end position="1626"/>
    </location>
</feature>
<feature type="compositionally biased region" description="Low complexity" evidence="1">
    <location>
        <begin position="1341"/>
        <end position="1350"/>
    </location>
</feature>
<dbReference type="InterPro" id="IPR000195">
    <property type="entry name" value="Rab-GAP-TBC_dom"/>
</dbReference>
<dbReference type="FunFam" id="1.10.8.270:FF:000002">
    <property type="entry name" value="TBC1 domain family member 9B"/>
    <property type="match status" value="1"/>
</dbReference>
<dbReference type="PROSITE" id="PS50086">
    <property type="entry name" value="TBC_RABGAP"/>
    <property type="match status" value="1"/>
</dbReference>
<organism evidence="3 4">
    <name type="scientific">Acanthamoeba castellanii (strain ATCC 30010 / Neff)</name>
    <dbReference type="NCBI Taxonomy" id="1257118"/>
    <lineage>
        <taxon>Eukaryota</taxon>
        <taxon>Amoebozoa</taxon>
        <taxon>Discosea</taxon>
        <taxon>Longamoebia</taxon>
        <taxon>Centramoebida</taxon>
        <taxon>Acanthamoebidae</taxon>
        <taxon>Acanthamoeba</taxon>
    </lineage>
</organism>
<feature type="compositionally biased region" description="Basic residues" evidence="1">
    <location>
        <begin position="1296"/>
        <end position="1308"/>
    </location>
</feature>
<dbReference type="OMA" id="EEWERTS"/>
<feature type="compositionally biased region" description="Basic and acidic residues" evidence="1">
    <location>
        <begin position="1601"/>
        <end position="1615"/>
    </location>
</feature>
<dbReference type="Pfam" id="PF02893">
    <property type="entry name" value="GRAM"/>
    <property type="match status" value="1"/>
</dbReference>
<name>L8GY97_ACACF</name>
<feature type="compositionally biased region" description="Basic residues" evidence="1">
    <location>
        <begin position="1326"/>
        <end position="1337"/>
    </location>
</feature>
<dbReference type="VEuPathDB" id="AmoebaDB:ACA1_207940"/>
<keyword evidence="4" id="KW-1185">Reference proteome</keyword>
<evidence type="ECO:0000259" key="2">
    <source>
        <dbReference type="PROSITE" id="PS50086"/>
    </source>
</evidence>
<feature type="compositionally biased region" description="Low complexity" evidence="1">
    <location>
        <begin position="1309"/>
        <end position="1325"/>
    </location>
</feature>
<dbReference type="SMART" id="SM00164">
    <property type="entry name" value="TBC"/>
    <property type="match status" value="1"/>
</dbReference>
<feature type="compositionally biased region" description="Pro residues" evidence="1">
    <location>
        <begin position="524"/>
        <end position="536"/>
    </location>
</feature>
<feature type="compositionally biased region" description="Polar residues" evidence="1">
    <location>
        <begin position="498"/>
        <end position="511"/>
    </location>
</feature>
<protein>
    <submittedName>
        <fullName evidence="3">TBC domain containing protein</fullName>
    </submittedName>
</protein>
<dbReference type="InterPro" id="IPR050302">
    <property type="entry name" value="Rab_GAP_TBC_domain"/>
</dbReference>
<feature type="region of interest" description="Disordered" evidence="1">
    <location>
        <begin position="1249"/>
        <end position="1733"/>
    </location>
</feature>
<dbReference type="Proteomes" id="UP000011083">
    <property type="component" value="Unassembled WGS sequence"/>
</dbReference>
<feature type="compositionally biased region" description="Basic and acidic residues" evidence="1">
    <location>
        <begin position="1462"/>
        <end position="1524"/>
    </location>
</feature>
<feature type="region of interest" description="Disordered" evidence="1">
    <location>
        <begin position="583"/>
        <end position="619"/>
    </location>
</feature>
<feature type="compositionally biased region" description="Acidic residues" evidence="1">
    <location>
        <begin position="858"/>
        <end position="875"/>
    </location>
</feature>
<dbReference type="InterPro" id="IPR011993">
    <property type="entry name" value="PH-like_dom_sf"/>
</dbReference>
<feature type="compositionally biased region" description="Low complexity" evidence="1">
    <location>
        <begin position="1715"/>
        <end position="1733"/>
    </location>
</feature>
<accession>L8GY97</accession>
<feature type="compositionally biased region" description="Polar residues" evidence="1">
    <location>
        <begin position="1693"/>
        <end position="1704"/>
    </location>
</feature>
<dbReference type="KEGG" id="acan:ACA1_207940"/>
<feature type="compositionally biased region" description="Basic and acidic residues" evidence="1">
    <location>
        <begin position="732"/>
        <end position="742"/>
    </location>
</feature>
<evidence type="ECO:0000313" key="4">
    <source>
        <dbReference type="Proteomes" id="UP000011083"/>
    </source>
</evidence>
<evidence type="ECO:0000256" key="1">
    <source>
        <dbReference type="SAM" id="MobiDB-lite"/>
    </source>
</evidence>
<feature type="domain" description="Rab-GAP TBC" evidence="2">
    <location>
        <begin position="226"/>
        <end position="414"/>
    </location>
</feature>
<feature type="compositionally biased region" description="Low complexity" evidence="1">
    <location>
        <begin position="1049"/>
        <end position="1077"/>
    </location>
</feature>
<dbReference type="InterPro" id="IPR035969">
    <property type="entry name" value="Rab-GAP_TBC_sf"/>
</dbReference>
<dbReference type="EMBL" id="KB007966">
    <property type="protein sequence ID" value="ELR17927.1"/>
    <property type="molecule type" value="Genomic_DNA"/>
</dbReference>
<feature type="region of interest" description="Disordered" evidence="1">
    <location>
        <begin position="1202"/>
        <end position="1224"/>
    </location>
</feature>
<feature type="compositionally biased region" description="Low complexity" evidence="1">
    <location>
        <begin position="1403"/>
        <end position="1415"/>
    </location>
</feature>
<dbReference type="RefSeq" id="XP_004339943.1">
    <property type="nucleotide sequence ID" value="XM_004339895.1"/>
</dbReference>
<dbReference type="GeneID" id="14918749"/>
<feature type="compositionally biased region" description="Basic and acidic residues" evidence="1">
    <location>
        <begin position="1541"/>
        <end position="1593"/>
    </location>
</feature>
<feature type="compositionally biased region" description="Polar residues" evidence="1">
    <location>
        <begin position="1033"/>
        <end position="1044"/>
    </location>
</feature>
<feature type="region of interest" description="Disordered" evidence="1">
    <location>
        <begin position="933"/>
        <end position="1135"/>
    </location>
</feature>
<dbReference type="Pfam" id="PF00566">
    <property type="entry name" value="RabGAP-TBC"/>
    <property type="match status" value="1"/>
</dbReference>
<feature type="compositionally biased region" description="Basic residues" evidence="1">
    <location>
        <begin position="821"/>
        <end position="846"/>
    </location>
</feature>
<feature type="compositionally biased region" description="Acidic residues" evidence="1">
    <location>
        <begin position="1089"/>
        <end position="1109"/>
    </location>
</feature>
<dbReference type="OrthoDB" id="17687at2759"/>
<dbReference type="PANTHER" id="PTHR47219:SF20">
    <property type="entry name" value="TBC1 DOMAIN FAMILY MEMBER 2B"/>
    <property type="match status" value="1"/>
</dbReference>
<dbReference type="SMART" id="SM00568">
    <property type="entry name" value="GRAM"/>
    <property type="match status" value="1"/>
</dbReference>
<dbReference type="InterPro" id="IPR004182">
    <property type="entry name" value="GRAM"/>
</dbReference>
<feature type="compositionally biased region" description="Basic and acidic residues" evidence="1">
    <location>
        <begin position="806"/>
        <end position="820"/>
    </location>
</feature>
<dbReference type="PANTHER" id="PTHR47219">
    <property type="entry name" value="RAB GTPASE-ACTIVATING PROTEIN 1-LIKE"/>
    <property type="match status" value="1"/>
</dbReference>
<feature type="region of interest" description="Disordered" evidence="1">
    <location>
        <begin position="490"/>
        <end position="541"/>
    </location>
</feature>
<feature type="region of interest" description="Disordered" evidence="1">
    <location>
        <begin position="642"/>
        <end position="878"/>
    </location>
</feature>
<feature type="compositionally biased region" description="Basic residues" evidence="1">
    <location>
        <begin position="1126"/>
        <end position="1135"/>
    </location>
</feature>
<feature type="compositionally biased region" description="Basic and acidic residues" evidence="1">
    <location>
        <begin position="1352"/>
        <end position="1371"/>
    </location>
</feature>
<sequence>MGLLVRIWHMALLEEAADRDGDEEAKARLMGITREQLLCEIEREKHRKTFRMPKEELLIAEFCGSLWMENIIQVYEGTLHISANYVCFHADVEGHSFSVVIPFREVLDIISVDSKLIQVNTQSNKFSFSLLWRRQHCCELMVQLWSRRIRSSERLLEKVPPAEGPWDDFGFVGLGPIVKDSKHFRSDYAIKQKLQRKRWEEYIGKYGWGIQMLKTSDALRDIVRYGIPDELKGGLWQIFLGSAHSFCIKPGEYQNLLKQFDGKNSDAISEIERDVNRSFPEHPYFQSESGKQALRNVLIAYSWRNPSLGYCQSMNIICSLLLLFMGEEETFWALTILCEELFPQYFTPDMLGSMTDQHVLEDLVAEHFPKLNAHLESIQLPLVLISFPWFMCLFIGYIPMQTSIRILDILFCEGYDSTFMFKVALAVFKFNQKFILNTKDFSKLVIQLKFTNLDCDTLLEITEDFWWVTSKLINEMRDYHRFQLLKESKTPAPPIASPSGTPLSARSTSAPTHFPRAPSTPVQTPTPTPSSSPPLPTYMTMPIRTRSDSSLFATAKTPLGPMSIPEGTTGSLTTIPFLTSADMSGVGSPSSQPPMSAPPGYIVKTPSPSPTPRKVQFDGTSIPFVGGAADNKIMSALTRLSSKERLSRAEEDESTSTDATGSDDDESTSSMDDSSDTDSSDDDTVSSETVSETERVTDPVPTGREASDEAGKEESRSARRRKAKREQEEAEREQLFHLELDPKPTAPGATAEPDSSGTAQAADAGENGQSGDGVVPAASGAKTPVDEAARLAGGSKSEPSTPIRVTHSDDVLDANDAEKEKRRKRKIKSRRRRLASLGRTRSRKSRERVGNRLKGDVNADDSGDVFEPEPDDDDEREKRIVRLDLDLNLAWRKSAAEDRAGADGNKGVKYLQRFLFKKRRRHSDGYLDIIKEDDASLVSPRTRTGADDSGEPSVTHRRFFVEEDEGEERETTFGEPDALDSARREKGKERETVIERRRSQTDTTFSPRHRPGEHEAAPVVASSSSSGDLRATESLSTSALSRTTEGLFASSSSSGVRAASGRTQHQQQRPSQQPTTHDNSGGERKDKEKEEEEQSEDESSSETDESERDDELKSSIFVTSNTTHLPRVRKTKKVRERRASVANLLKKEPSGRLLDHAGAFVERKRAEQLEEDFLIRTAGAAVAAAAGKRSDEMSPVHSLKAMDRVDSKPSGLALEQSHTTPLKRSKEAVDYISAAAAGDLAPAVVMKATVTPGGRSPPLLPKIEELREDLTSSADEDSGSDGDLAGRELGTSPEGRRKKIRSKLRNSRRLSLSEPNLNLATSPQSHHPHHHHQRGRSNSKAAARQAQQAASEIKRSDEEEWERTSDDELSARHRRGASNGGGDRSGGDSDDDGSDSDRGSDDGGSSRSSLDYGQSSSGGGGGHHHHQRRSEDGERPEGGSGRRRAKFFKYSADILAKTKGAGGRDKDRDRDRDRGERDDRKRIEEQRRRDKDRTKEEEREKRKKERMDEKEARRRSKEDKERRKVLSGGGDHGDHHHHKEKEKEKEREKERERDGLDDSDKKRRHKEEKEMKRRKEEEEKESRRKRKEEEKELKKQHKLEKRKDASPSEVDERGGDGGAGGGGGSDIVGKQDKQHKKAFGLLPLPHLHHGHSLSFHLPSSPRRNAGGGGSSAASNGMLKTPPSPRAHIAPITFNRTTPHPQAQEGSPRKPPPAPASTSSSRDAMTSSDDSLTQ</sequence>
<feature type="compositionally biased region" description="Basic and acidic residues" evidence="1">
    <location>
        <begin position="705"/>
        <end position="717"/>
    </location>
</feature>
<feature type="compositionally biased region" description="Acidic residues" evidence="1">
    <location>
        <begin position="650"/>
        <end position="685"/>
    </location>
</feature>
<feature type="compositionally biased region" description="Basic and acidic residues" evidence="1">
    <location>
        <begin position="847"/>
        <end position="857"/>
    </location>
</feature>
<dbReference type="Gene3D" id="1.10.8.270">
    <property type="entry name" value="putative rabgap domain of human tbc1 domain family member 14 like domains"/>
    <property type="match status" value="1"/>
</dbReference>
<dbReference type="Gene3D" id="1.10.472.80">
    <property type="entry name" value="Ypt/Rab-GAP domain of gyp1p, domain 3"/>
    <property type="match status" value="1"/>
</dbReference>
<gene>
    <name evidence="3" type="ORF">ACA1_207940</name>
</gene>
<feature type="compositionally biased region" description="Basic and acidic residues" evidence="1">
    <location>
        <begin position="980"/>
        <end position="1000"/>
    </location>
</feature>
<evidence type="ECO:0000313" key="3">
    <source>
        <dbReference type="EMBL" id="ELR17927.1"/>
    </source>
</evidence>
<dbReference type="Gene3D" id="2.30.29.30">
    <property type="entry name" value="Pleckstrin-homology domain (PH domain)/Phosphotyrosine-binding domain (PTB)"/>
    <property type="match status" value="1"/>
</dbReference>
<feature type="compositionally biased region" description="Low complexity" evidence="1">
    <location>
        <begin position="1652"/>
        <end position="1664"/>
    </location>
</feature>
<reference evidence="3 4" key="1">
    <citation type="journal article" date="2013" name="Genome Biol.">
        <title>Genome of Acanthamoeba castellanii highlights extensive lateral gene transfer and early evolution of tyrosine kinase signaling.</title>
        <authorList>
            <person name="Clarke M."/>
            <person name="Lohan A.J."/>
            <person name="Liu B."/>
            <person name="Lagkouvardos I."/>
            <person name="Roy S."/>
            <person name="Zafar N."/>
            <person name="Bertelli C."/>
            <person name="Schilde C."/>
            <person name="Kianianmomeni A."/>
            <person name="Burglin T.R."/>
            <person name="Frech C."/>
            <person name="Turcotte B."/>
            <person name="Kopec K.O."/>
            <person name="Synnott J.M."/>
            <person name="Choo C."/>
            <person name="Paponov I."/>
            <person name="Finkler A."/>
            <person name="Soon Heng Tan C."/>
            <person name="Hutchins A.P."/>
            <person name="Weinmeier T."/>
            <person name="Rattei T."/>
            <person name="Chu J.S."/>
            <person name="Gimenez G."/>
            <person name="Irimia M."/>
            <person name="Rigden D.J."/>
            <person name="Fitzpatrick D.A."/>
            <person name="Lorenzo-Morales J."/>
            <person name="Bateman A."/>
            <person name="Chiu C.H."/>
            <person name="Tang P."/>
            <person name="Hegemann P."/>
            <person name="Fromm H."/>
            <person name="Raoult D."/>
            <person name="Greub G."/>
            <person name="Miranda-Saavedra D."/>
            <person name="Chen N."/>
            <person name="Nash P."/>
            <person name="Ginger M.L."/>
            <person name="Horn M."/>
            <person name="Schaap P."/>
            <person name="Caler L."/>
            <person name="Loftus B."/>
        </authorList>
    </citation>
    <scope>NUCLEOTIDE SEQUENCE [LARGE SCALE GENOMIC DNA]</scope>
    <source>
        <strain evidence="3 4">Neff</strain>
    </source>
</reference>
<dbReference type="GO" id="GO:0031267">
    <property type="term" value="F:small GTPase binding"/>
    <property type="evidence" value="ECO:0007669"/>
    <property type="project" value="TreeGrafter"/>
</dbReference>
<dbReference type="SUPFAM" id="SSF47923">
    <property type="entry name" value="Ypt/Rab-GAP domain of gyp1p"/>
    <property type="match status" value="2"/>
</dbReference>
<dbReference type="GO" id="GO:0005096">
    <property type="term" value="F:GTPase activator activity"/>
    <property type="evidence" value="ECO:0007669"/>
    <property type="project" value="TreeGrafter"/>
</dbReference>
<proteinExistence type="predicted"/>